<dbReference type="AlphaFoldDB" id="A0A426XFD7"/>
<dbReference type="InterPro" id="IPR018627">
    <property type="entry name" value="ELP6"/>
</dbReference>
<organism evidence="3 4">
    <name type="scientific">Ensete ventricosum</name>
    <name type="common">Abyssinian banana</name>
    <name type="synonym">Musa ensete</name>
    <dbReference type="NCBI Taxonomy" id="4639"/>
    <lineage>
        <taxon>Eukaryota</taxon>
        <taxon>Viridiplantae</taxon>
        <taxon>Streptophyta</taxon>
        <taxon>Embryophyta</taxon>
        <taxon>Tracheophyta</taxon>
        <taxon>Spermatophyta</taxon>
        <taxon>Magnoliopsida</taxon>
        <taxon>Liliopsida</taxon>
        <taxon>Zingiberales</taxon>
        <taxon>Musaceae</taxon>
        <taxon>Ensete</taxon>
    </lineage>
</organism>
<name>A0A426XFD7_ENSVE</name>
<sequence length="200" mass="22209">MACWIRSFSSTFGPVQAKQPPPIASFFPHQFLPTLPLAVCAVRIDRGEPLPKPLDSSSATKRRSRPGQRGEARRGEMNPSPSPPRDPDLLEEALGLGRGGSPPWRLAFVEDCVETSGAFVLHHFLKRALSTEGDGTVIFLGLAQPFSHYDRVLRKMVSRVLGSSMCRSFMVFCRTLVSLFSPPAMMPRSDWLGFCCFRLQ</sequence>
<dbReference type="UniPathway" id="UPA00988"/>
<evidence type="ECO:0000313" key="4">
    <source>
        <dbReference type="Proteomes" id="UP000287651"/>
    </source>
</evidence>
<reference evidence="3 4" key="1">
    <citation type="journal article" date="2014" name="Agronomy (Basel)">
        <title>A Draft Genome Sequence for Ensete ventricosum, the Drought-Tolerant Tree Against Hunger.</title>
        <authorList>
            <person name="Harrison J."/>
            <person name="Moore K.A."/>
            <person name="Paszkiewicz K."/>
            <person name="Jones T."/>
            <person name="Grant M."/>
            <person name="Ambacheew D."/>
            <person name="Muzemil S."/>
            <person name="Studholme D.J."/>
        </authorList>
    </citation>
    <scope>NUCLEOTIDE SEQUENCE [LARGE SCALE GENOMIC DNA]</scope>
</reference>
<evidence type="ECO:0000256" key="1">
    <source>
        <dbReference type="ARBA" id="ARBA00005043"/>
    </source>
</evidence>
<dbReference type="GO" id="GO:0002098">
    <property type="term" value="P:tRNA wobble uridine modification"/>
    <property type="evidence" value="ECO:0007669"/>
    <property type="project" value="InterPro"/>
</dbReference>
<dbReference type="Proteomes" id="UP000287651">
    <property type="component" value="Unassembled WGS sequence"/>
</dbReference>
<comment type="pathway">
    <text evidence="1">tRNA modification; 5-methoxycarbonylmethyl-2-thiouridine-tRNA biosynthesis.</text>
</comment>
<dbReference type="EMBL" id="AMZH03021435">
    <property type="protein sequence ID" value="RRT38198.1"/>
    <property type="molecule type" value="Genomic_DNA"/>
</dbReference>
<evidence type="ECO:0000256" key="2">
    <source>
        <dbReference type="SAM" id="MobiDB-lite"/>
    </source>
</evidence>
<dbReference type="Pfam" id="PF09807">
    <property type="entry name" value="ELP6"/>
    <property type="match status" value="1"/>
</dbReference>
<comment type="caution">
    <text evidence="3">The sequence shown here is derived from an EMBL/GenBank/DDBJ whole genome shotgun (WGS) entry which is preliminary data.</text>
</comment>
<feature type="region of interest" description="Disordered" evidence="2">
    <location>
        <begin position="50"/>
        <end position="94"/>
    </location>
</feature>
<evidence type="ECO:0008006" key="5">
    <source>
        <dbReference type="Google" id="ProtNLM"/>
    </source>
</evidence>
<dbReference type="PANTHER" id="PTHR16184:SF6">
    <property type="entry name" value="ELONGATOR COMPLEX PROTEIN 6"/>
    <property type="match status" value="1"/>
</dbReference>
<gene>
    <name evidence="3" type="ORF">B296_00038665</name>
</gene>
<proteinExistence type="predicted"/>
<evidence type="ECO:0000313" key="3">
    <source>
        <dbReference type="EMBL" id="RRT38198.1"/>
    </source>
</evidence>
<dbReference type="PANTHER" id="PTHR16184">
    <property type="entry name" value="ELONGATOR COMPLEX PROTEIN 6"/>
    <property type="match status" value="1"/>
</dbReference>
<protein>
    <recommendedName>
        <fullName evidence="5">Elongator complex protein 6</fullName>
    </recommendedName>
</protein>
<accession>A0A426XFD7</accession>
<dbReference type="GO" id="GO:0033588">
    <property type="term" value="C:elongator holoenzyme complex"/>
    <property type="evidence" value="ECO:0007669"/>
    <property type="project" value="InterPro"/>
</dbReference>